<organism evidence="7 8">
    <name type="scientific">Streptomyces rubrogriseus</name>
    <dbReference type="NCBI Taxonomy" id="194673"/>
    <lineage>
        <taxon>Bacteria</taxon>
        <taxon>Bacillati</taxon>
        <taxon>Actinomycetota</taxon>
        <taxon>Actinomycetes</taxon>
        <taxon>Kitasatosporales</taxon>
        <taxon>Streptomycetaceae</taxon>
        <taxon>Streptomyces</taxon>
        <taxon>Streptomyces violaceoruber group</taxon>
    </lineage>
</organism>
<evidence type="ECO:0000313" key="8">
    <source>
        <dbReference type="Proteomes" id="UP001301132"/>
    </source>
</evidence>
<protein>
    <submittedName>
        <fullName evidence="7">Alcohol dehydrogenase catalytic domain-containing protein</fullName>
    </submittedName>
</protein>
<evidence type="ECO:0000256" key="3">
    <source>
        <dbReference type="ARBA" id="ARBA00022723"/>
    </source>
</evidence>
<sequence length="120" mass="12555">MPGCVIHGAGDLRVTDVPVRPPGPGEALVAVRYGGVCGSDLHYWRHGGVGDFHLREPMLLGHEVVGTVVAYGSPDTPGPAAGTSVAVHPATPCGVCPECVDRRRNVCRDTRYLGSAARFP</sequence>
<gene>
    <name evidence="7" type="ORF">O3S69_24765</name>
</gene>
<reference evidence="7 8" key="1">
    <citation type="submission" date="2022-12" db="EMBL/GenBank/DDBJ databases">
        <authorList>
            <person name="Abashina T."/>
            <person name="Solyanikova I."/>
            <person name="Delegan Y."/>
        </authorList>
    </citation>
    <scope>NUCLEOTIDE SEQUENCE [LARGE SCALE GENOMIC DNA]</scope>
    <source>
        <strain evidence="7 8">IPS92ro</strain>
    </source>
</reference>
<dbReference type="PANTHER" id="PTHR43161:SF9">
    <property type="entry name" value="SORBITOL DEHYDROGENASE"/>
    <property type="match status" value="1"/>
</dbReference>
<feature type="domain" description="Alcohol dehydrogenase-like N-terminal" evidence="6">
    <location>
        <begin position="23"/>
        <end position="114"/>
    </location>
</feature>
<keyword evidence="3" id="KW-0479">Metal-binding</keyword>
<dbReference type="SUPFAM" id="SSF50129">
    <property type="entry name" value="GroES-like"/>
    <property type="match status" value="1"/>
</dbReference>
<comment type="caution">
    <text evidence="7">The sequence shown here is derived from an EMBL/GenBank/DDBJ whole genome shotgun (WGS) entry which is preliminary data.</text>
</comment>
<dbReference type="InterPro" id="IPR013154">
    <property type="entry name" value="ADH-like_N"/>
</dbReference>
<proteinExistence type="inferred from homology"/>
<dbReference type="Proteomes" id="UP001301132">
    <property type="component" value="Unassembled WGS sequence"/>
</dbReference>
<dbReference type="Gene3D" id="3.90.180.10">
    <property type="entry name" value="Medium-chain alcohol dehydrogenases, catalytic domain"/>
    <property type="match status" value="1"/>
</dbReference>
<dbReference type="Pfam" id="PF08240">
    <property type="entry name" value="ADH_N"/>
    <property type="match status" value="1"/>
</dbReference>
<accession>A0ABT4P7Y5</accession>
<dbReference type="InterPro" id="IPR011032">
    <property type="entry name" value="GroES-like_sf"/>
</dbReference>
<keyword evidence="5" id="KW-0560">Oxidoreductase</keyword>
<evidence type="ECO:0000259" key="6">
    <source>
        <dbReference type="Pfam" id="PF08240"/>
    </source>
</evidence>
<feature type="non-terminal residue" evidence="7">
    <location>
        <position position="120"/>
    </location>
</feature>
<evidence type="ECO:0000256" key="5">
    <source>
        <dbReference type="ARBA" id="ARBA00023002"/>
    </source>
</evidence>
<evidence type="ECO:0000256" key="1">
    <source>
        <dbReference type="ARBA" id="ARBA00001947"/>
    </source>
</evidence>
<evidence type="ECO:0000256" key="4">
    <source>
        <dbReference type="ARBA" id="ARBA00022833"/>
    </source>
</evidence>
<name>A0ABT4P7Y5_9ACTN</name>
<keyword evidence="8" id="KW-1185">Reference proteome</keyword>
<dbReference type="PANTHER" id="PTHR43161">
    <property type="entry name" value="SORBITOL DEHYDROGENASE"/>
    <property type="match status" value="1"/>
</dbReference>
<keyword evidence="4" id="KW-0862">Zinc</keyword>
<dbReference type="EMBL" id="JAPWHU010000320">
    <property type="protein sequence ID" value="MCZ4637263.1"/>
    <property type="molecule type" value="Genomic_DNA"/>
</dbReference>
<comment type="cofactor">
    <cofactor evidence="1">
        <name>Zn(2+)</name>
        <dbReference type="ChEBI" id="CHEBI:29105"/>
    </cofactor>
</comment>
<comment type="similarity">
    <text evidence="2">Belongs to the zinc-containing alcohol dehydrogenase family.</text>
</comment>
<dbReference type="RefSeq" id="WP_269636135.1">
    <property type="nucleotide sequence ID" value="NZ_JAPWHU010000320.1"/>
</dbReference>
<evidence type="ECO:0000256" key="2">
    <source>
        <dbReference type="ARBA" id="ARBA00008072"/>
    </source>
</evidence>
<evidence type="ECO:0000313" key="7">
    <source>
        <dbReference type="EMBL" id="MCZ4637263.1"/>
    </source>
</evidence>